<evidence type="ECO:0000259" key="5">
    <source>
        <dbReference type="Pfam" id="PF12849"/>
    </source>
</evidence>
<evidence type="ECO:0000256" key="2">
    <source>
        <dbReference type="ARBA" id="ARBA00022448"/>
    </source>
</evidence>
<feature type="domain" description="PBP" evidence="5">
    <location>
        <begin position="96"/>
        <end position="353"/>
    </location>
</feature>
<dbReference type="InterPro" id="IPR011862">
    <property type="entry name" value="Phos-bd"/>
</dbReference>
<protein>
    <recommendedName>
        <fullName evidence="4">Phosphate-binding protein</fullName>
    </recommendedName>
</protein>
<dbReference type="NCBIfam" id="TIGR02136">
    <property type="entry name" value="ptsS_2"/>
    <property type="match status" value="1"/>
</dbReference>
<comment type="subcellular location">
    <subcellularLocation>
        <location evidence="4">Periplasm</location>
    </subcellularLocation>
    <subcellularLocation>
        <location evidence="4">Secreted</location>
    </subcellularLocation>
</comment>
<dbReference type="InterPro" id="IPR050811">
    <property type="entry name" value="Phosphate_ABC_transporter"/>
</dbReference>
<evidence type="ECO:0000256" key="3">
    <source>
        <dbReference type="ARBA" id="ARBA00022729"/>
    </source>
</evidence>
<dbReference type="PANTHER" id="PTHR30570:SF6">
    <property type="entry name" value="PHOSPHATE-BINDING PROTEIN PSTS"/>
    <property type="match status" value="1"/>
</dbReference>
<sequence length="382" mass="41733">MPLPCRNVWWPRQPDRQLLPGVTQSRIAAVIPSGDLMPLLSLLLKVSRRADIRFIHYSRVALRLAVCLVASGWGGVAHAAEPAIESPLKSYQKVGGVSGNLSSVGSDTFANLMTYWSEEFKRLYPGVNIQVQAAGSSTAPTALIEGTAQLGPMSRQMKAREIEAFEQAYGYEPVAVRVAIDALAVFVHEDNPLQGINFAQLDAVYSRTLRCGGTTPITRWGLLGLSGSWEARRIQLFGRNSVSGTYGFFKQRALCQGDFRNNVNEQPGSASVVQSVSSSLNAIGYSGIGYKTTGIRAIPVAREGNDYVEATIENSLSGRYPLARYLYIYVNKHPNEPMPPLQAEFIRYVLSGEGQHIVEKDGYVPLSAAIVQQDLKRLGLAK</sequence>
<name>A0ABY5GD70_9GAMM</name>
<organism evidence="6 7">
    <name type="scientific">Photobacterium atrarenae</name>
    <dbReference type="NCBI Taxonomy" id="865757"/>
    <lineage>
        <taxon>Bacteria</taxon>
        <taxon>Pseudomonadati</taxon>
        <taxon>Pseudomonadota</taxon>
        <taxon>Gammaproteobacteria</taxon>
        <taxon>Vibrionales</taxon>
        <taxon>Vibrionaceae</taxon>
        <taxon>Photobacterium</taxon>
    </lineage>
</organism>
<dbReference type="Pfam" id="PF12849">
    <property type="entry name" value="PBP_like_2"/>
    <property type="match status" value="1"/>
</dbReference>
<gene>
    <name evidence="6" type="ORF">NNL38_12680</name>
</gene>
<keyword evidence="2 4" id="KW-0813">Transport</keyword>
<dbReference type="EMBL" id="CP101508">
    <property type="protein sequence ID" value="UTV27185.1"/>
    <property type="molecule type" value="Genomic_DNA"/>
</dbReference>
<keyword evidence="4" id="KW-0964">Secreted</keyword>
<proteinExistence type="inferred from homology"/>
<keyword evidence="4" id="KW-0592">Phosphate transport</keyword>
<reference evidence="6" key="1">
    <citation type="submission" date="2022-07" db="EMBL/GenBank/DDBJ databases">
        <title>Genome sequencing of Photobacterium atrarenae GJH2-4.</title>
        <authorList>
            <person name="Park S.-J."/>
        </authorList>
    </citation>
    <scope>NUCLEOTIDE SEQUENCE</scope>
    <source>
        <strain evidence="6">GJH2-4</strain>
    </source>
</reference>
<keyword evidence="7" id="KW-1185">Reference proteome</keyword>
<dbReference type="Gene3D" id="3.40.190.10">
    <property type="entry name" value="Periplasmic binding protein-like II"/>
    <property type="match status" value="2"/>
</dbReference>
<dbReference type="SUPFAM" id="SSF53850">
    <property type="entry name" value="Periplasmic binding protein-like II"/>
    <property type="match status" value="1"/>
</dbReference>
<evidence type="ECO:0000256" key="4">
    <source>
        <dbReference type="RuleBase" id="RU367119"/>
    </source>
</evidence>
<dbReference type="Proteomes" id="UP001057998">
    <property type="component" value="Chromosome 1"/>
</dbReference>
<comment type="function">
    <text evidence="4">Involved in the system for phosphate transport across the cytoplasmic membrane.</text>
</comment>
<accession>A0ABY5GD70</accession>
<evidence type="ECO:0000313" key="7">
    <source>
        <dbReference type="Proteomes" id="UP001057998"/>
    </source>
</evidence>
<keyword evidence="4" id="KW-0574">Periplasm</keyword>
<dbReference type="RefSeq" id="WP_255388400.1">
    <property type="nucleotide sequence ID" value="NZ_CP101508.1"/>
</dbReference>
<dbReference type="InterPro" id="IPR024370">
    <property type="entry name" value="PBP_domain"/>
</dbReference>
<dbReference type="CDD" id="cd13653">
    <property type="entry name" value="PBP2_phosphate_like_1"/>
    <property type="match status" value="1"/>
</dbReference>
<comment type="similarity">
    <text evidence="1 4">Belongs to the PstS family.</text>
</comment>
<evidence type="ECO:0000256" key="1">
    <source>
        <dbReference type="ARBA" id="ARBA00008725"/>
    </source>
</evidence>
<dbReference type="PANTHER" id="PTHR30570">
    <property type="entry name" value="PERIPLASMIC PHOSPHATE BINDING COMPONENT OF PHOSPHATE ABC TRANSPORTER"/>
    <property type="match status" value="1"/>
</dbReference>
<evidence type="ECO:0000313" key="6">
    <source>
        <dbReference type="EMBL" id="UTV27185.1"/>
    </source>
</evidence>
<keyword evidence="3" id="KW-0732">Signal</keyword>